<gene>
    <name evidence="1" type="ORF">HNR73_006636</name>
</gene>
<dbReference type="Proteomes" id="UP000548476">
    <property type="component" value="Unassembled WGS sequence"/>
</dbReference>
<name>A0A841G3R1_9ACTN</name>
<dbReference type="RefSeq" id="WP_184791531.1">
    <property type="nucleotide sequence ID" value="NZ_BONT01000060.1"/>
</dbReference>
<evidence type="ECO:0000313" key="1">
    <source>
        <dbReference type="EMBL" id="MBB6038750.1"/>
    </source>
</evidence>
<keyword evidence="2" id="KW-1185">Reference proteome</keyword>
<dbReference type="EMBL" id="JACHGT010000018">
    <property type="protein sequence ID" value="MBB6038750.1"/>
    <property type="molecule type" value="Genomic_DNA"/>
</dbReference>
<evidence type="ECO:0000313" key="2">
    <source>
        <dbReference type="Proteomes" id="UP000548476"/>
    </source>
</evidence>
<sequence>MLYVEVNVPEGHLSLAERRRLATMLATEDLAGPGEADPGVLALHRSLTHVVVREADVWVAGGRHADLSGRARYLVTVHAGPWAAERAGRIAAAVTRRIEDFDGDADALRFGGRCLVHVVGVQEGGLAAFGEVLTAEGLAADAAPVGRALVSHVPG</sequence>
<organism evidence="1 2">
    <name type="scientific">Phytomonospora endophytica</name>
    <dbReference type="NCBI Taxonomy" id="714109"/>
    <lineage>
        <taxon>Bacteria</taxon>
        <taxon>Bacillati</taxon>
        <taxon>Actinomycetota</taxon>
        <taxon>Actinomycetes</taxon>
        <taxon>Micromonosporales</taxon>
        <taxon>Micromonosporaceae</taxon>
        <taxon>Phytomonospora</taxon>
    </lineage>
</organism>
<accession>A0A841G3R1</accession>
<comment type="caution">
    <text evidence="1">The sequence shown here is derived from an EMBL/GenBank/DDBJ whole genome shotgun (WGS) entry which is preliminary data.</text>
</comment>
<proteinExistence type="predicted"/>
<reference evidence="1 2" key="1">
    <citation type="submission" date="2020-08" db="EMBL/GenBank/DDBJ databases">
        <title>Genomic Encyclopedia of Type Strains, Phase IV (KMG-IV): sequencing the most valuable type-strain genomes for metagenomic binning, comparative biology and taxonomic classification.</title>
        <authorList>
            <person name="Goeker M."/>
        </authorList>
    </citation>
    <scope>NUCLEOTIDE SEQUENCE [LARGE SCALE GENOMIC DNA]</scope>
    <source>
        <strain evidence="1 2">YIM 65646</strain>
    </source>
</reference>
<dbReference type="AlphaFoldDB" id="A0A841G3R1"/>
<protein>
    <submittedName>
        <fullName evidence="1">Uncharacterized protein</fullName>
    </submittedName>
</protein>